<evidence type="ECO:0000256" key="2">
    <source>
        <dbReference type="ARBA" id="ARBA00022676"/>
    </source>
</evidence>
<dbReference type="Pfam" id="PF13692">
    <property type="entry name" value="Glyco_trans_1_4"/>
    <property type="match status" value="1"/>
</dbReference>
<evidence type="ECO:0000313" key="6">
    <source>
        <dbReference type="EMBL" id="GAA1265127.1"/>
    </source>
</evidence>
<proteinExistence type="inferred from homology"/>
<dbReference type="PANTHER" id="PTHR43025">
    <property type="entry name" value="MONOGALACTOSYLDIACYLGLYCEROL SYNTHASE"/>
    <property type="match status" value="1"/>
</dbReference>
<dbReference type="Pfam" id="PF06925">
    <property type="entry name" value="MGDG_synth"/>
    <property type="match status" value="1"/>
</dbReference>
<dbReference type="InterPro" id="IPR050519">
    <property type="entry name" value="Glycosyltransf_28_UgtP"/>
</dbReference>
<comment type="caution">
    <text evidence="6">The sequence shown here is derived from an EMBL/GenBank/DDBJ whole genome shotgun (WGS) entry which is preliminary data.</text>
</comment>
<dbReference type="Proteomes" id="UP001500037">
    <property type="component" value="Unassembled WGS sequence"/>
</dbReference>
<keyword evidence="2" id="KW-0328">Glycosyltransferase</keyword>
<dbReference type="SUPFAM" id="SSF53756">
    <property type="entry name" value="UDP-Glycosyltransferase/glycogen phosphorylase"/>
    <property type="match status" value="1"/>
</dbReference>
<keyword evidence="3" id="KW-0808">Transferase</keyword>
<feature type="region of interest" description="Disordered" evidence="4">
    <location>
        <begin position="389"/>
        <end position="419"/>
    </location>
</feature>
<reference evidence="6 7" key="1">
    <citation type="journal article" date="2019" name="Int. J. Syst. Evol. Microbiol.">
        <title>The Global Catalogue of Microorganisms (GCM) 10K type strain sequencing project: providing services to taxonomists for standard genome sequencing and annotation.</title>
        <authorList>
            <consortium name="The Broad Institute Genomics Platform"/>
            <consortium name="The Broad Institute Genome Sequencing Center for Infectious Disease"/>
            <person name="Wu L."/>
            <person name="Ma J."/>
        </authorList>
    </citation>
    <scope>NUCLEOTIDE SEQUENCE [LARGE SCALE GENOMIC DNA]</scope>
    <source>
        <strain evidence="6 7">JCM 13004</strain>
    </source>
</reference>
<evidence type="ECO:0000256" key="1">
    <source>
        <dbReference type="ARBA" id="ARBA00006962"/>
    </source>
</evidence>
<accession>A0ABN1WTN7</accession>
<dbReference type="Gene3D" id="3.40.50.2000">
    <property type="entry name" value="Glycogen Phosphorylase B"/>
    <property type="match status" value="1"/>
</dbReference>
<dbReference type="PANTHER" id="PTHR43025:SF3">
    <property type="entry name" value="MONOGALACTOSYLDIACYLGLYCEROL SYNTHASE 1, CHLOROPLASTIC"/>
    <property type="match status" value="1"/>
</dbReference>
<name>A0ABN1WTN7_9ACTN</name>
<protein>
    <submittedName>
        <fullName evidence="6">Galactosyldiacylglycerol synthase</fullName>
    </submittedName>
</protein>
<dbReference type="RefSeq" id="WP_344445510.1">
    <property type="nucleotide sequence ID" value="NZ_BAAALF010000168.1"/>
</dbReference>
<evidence type="ECO:0000313" key="7">
    <source>
        <dbReference type="Proteomes" id="UP001500037"/>
    </source>
</evidence>
<comment type="similarity">
    <text evidence="1">Belongs to the glycosyltransferase 28 family.</text>
</comment>
<evidence type="ECO:0000259" key="5">
    <source>
        <dbReference type="Pfam" id="PF06925"/>
    </source>
</evidence>
<dbReference type="InterPro" id="IPR009695">
    <property type="entry name" value="Diacylglyc_glucosyltr_N"/>
</dbReference>
<feature type="region of interest" description="Disordered" evidence="4">
    <location>
        <begin position="1"/>
        <end position="28"/>
    </location>
</feature>
<keyword evidence="7" id="KW-1185">Reference proteome</keyword>
<sequence>MRVLQSPSPDHTSTPSSTGTPSTDTATRPLRALVITGSVGAGHNGAARELVERLSARGVEATYRDYLDALPRRYQRLLRDGYAFSAGRAPRVFDWLFRNEERDSVVRSLTLYLCRLASRELARWTGGERYDVVVTTFPFAAQSLGMLKESGALTAPVVCYLTDPAPHRLWVHPLVDVHLTVTQATATEGSARYRVPMSAAGPLAPAAFAAPVDPAARRALRAELGVPADQRMALLTTGSMGLGDVLAGVRALRTVPGTVPVVLCGRNEQLRRRISALSGVVALGWRTDVPALMAAADVLVHNAGGLSLTEAMVAGLPAVSYEVLSGHGRANAATLAAAGLAPWPRDPARLAQAIARQAARGRVHLPPLPEHRQAAAVVTELALRRREELRTAAGHPPRPARRERPTVIAEPAANSARIS</sequence>
<organism evidence="6 7">
    <name type="scientific">Kitasatospora nipponensis</name>
    <dbReference type="NCBI Taxonomy" id="258049"/>
    <lineage>
        <taxon>Bacteria</taxon>
        <taxon>Bacillati</taxon>
        <taxon>Actinomycetota</taxon>
        <taxon>Actinomycetes</taxon>
        <taxon>Kitasatosporales</taxon>
        <taxon>Streptomycetaceae</taxon>
        <taxon>Kitasatospora</taxon>
    </lineage>
</organism>
<evidence type="ECO:0000256" key="4">
    <source>
        <dbReference type="SAM" id="MobiDB-lite"/>
    </source>
</evidence>
<dbReference type="EMBL" id="BAAALF010000168">
    <property type="protein sequence ID" value="GAA1265127.1"/>
    <property type="molecule type" value="Genomic_DNA"/>
</dbReference>
<feature type="compositionally biased region" description="Low complexity" evidence="4">
    <location>
        <begin position="1"/>
        <end position="25"/>
    </location>
</feature>
<gene>
    <name evidence="6" type="ORF">GCM10009665_63000</name>
</gene>
<evidence type="ECO:0000256" key="3">
    <source>
        <dbReference type="ARBA" id="ARBA00022679"/>
    </source>
</evidence>
<feature type="domain" description="Diacylglycerol glucosyltransferase N-terminal" evidence="5">
    <location>
        <begin position="43"/>
        <end position="188"/>
    </location>
</feature>